<dbReference type="Pfam" id="PF08370">
    <property type="entry name" value="PDR_assoc"/>
    <property type="match status" value="1"/>
</dbReference>
<evidence type="ECO:0000313" key="13">
    <source>
        <dbReference type="EMBL" id="TQD77722.1"/>
    </source>
</evidence>
<feature type="transmembrane region" description="Helical" evidence="11">
    <location>
        <begin position="699"/>
        <end position="720"/>
    </location>
</feature>
<dbReference type="CDD" id="cd03232">
    <property type="entry name" value="ABCG_PDR_domain2"/>
    <property type="match status" value="1"/>
</dbReference>
<dbReference type="GO" id="GO:0016887">
    <property type="term" value="F:ATP hydrolysis activity"/>
    <property type="evidence" value="ECO:0007669"/>
    <property type="project" value="InterPro"/>
</dbReference>
<evidence type="ECO:0000256" key="5">
    <source>
        <dbReference type="ARBA" id="ARBA00022737"/>
    </source>
</evidence>
<feature type="transmembrane region" description="Helical" evidence="11">
    <location>
        <begin position="1386"/>
        <end position="1405"/>
    </location>
</feature>
<dbReference type="InterPro" id="IPR003439">
    <property type="entry name" value="ABC_transporter-like_ATP-bd"/>
</dbReference>
<proteinExistence type="inferred from homology"/>
<dbReference type="FunFam" id="3.40.50.300:FF:000059">
    <property type="entry name" value="ABC transporter G family member 40"/>
    <property type="match status" value="1"/>
</dbReference>
<evidence type="ECO:0000256" key="3">
    <source>
        <dbReference type="ARBA" id="ARBA00022448"/>
    </source>
</evidence>
<evidence type="ECO:0000313" key="14">
    <source>
        <dbReference type="Proteomes" id="UP000315295"/>
    </source>
</evidence>
<feature type="transmembrane region" description="Helical" evidence="11">
    <location>
        <begin position="783"/>
        <end position="810"/>
    </location>
</feature>
<keyword evidence="5" id="KW-0677">Repeat</keyword>
<dbReference type="InterPro" id="IPR034003">
    <property type="entry name" value="ABCG_PDR_2"/>
</dbReference>
<keyword evidence="6" id="KW-0547">Nucleotide-binding</keyword>
<dbReference type="Proteomes" id="UP000315295">
    <property type="component" value="Unassembled WGS sequence"/>
</dbReference>
<dbReference type="Gene3D" id="3.40.50.300">
    <property type="entry name" value="P-loop containing nucleotide triphosphate hydrolases"/>
    <property type="match status" value="2"/>
</dbReference>
<dbReference type="Pfam" id="PF00005">
    <property type="entry name" value="ABC_tran"/>
    <property type="match status" value="2"/>
</dbReference>
<evidence type="ECO:0000256" key="4">
    <source>
        <dbReference type="ARBA" id="ARBA00022692"/>
    </source>
</evidence>
<feature type="transmembrane region" description="Helical" evidence="11">
    <location>
        <begin position="650"/>
        <end position="666"/>
    </location>
</feature>
<keyword evidence="14" id="KW-1185">Reference proteome</keyword>
<evidence type="ECO:0000256" key="2">
    <source>
        <dbReference type="ARBA" id="ARBA00006012"/>
    </source>
</evidence>
<comment type="subcellular location">
    <subcellularLocation>
        <location evidence="1">Membrane</location>
        <topology evidence="1">Multi-pass membrane protein</topology>
    </subcellularLocation>
</comment>
<dbReference type="SUPFAM" id="SSF52540">
    <property type="entry name" value="P-loop containing nucleoside triphosphate hydrolases"/>
    <property type="match status" value="2"/>
</dbReference>
<dbReference type="InterPro" id="IPR029481">
    <property type="entry name" value="ABC_trans_N"/>
</dbReference>
<comment type="caution">
    <text evidence="13">The sequence shown here is derived from an EMBL/GenBank/DDBJ whole genome shotgun (WGS) entry which is preliminary data.</text>
</comment>
<dbReference type="GO" id="GO:0005524">
    <property type="term" value="F:ATP binding"/>
    <property type="evidence" value="ECO:0007669"/>
    <property type="project" value="UniProtKB-KW"/>
</dbReference>
<name>A0A540KUQ5_MALBA</name>
<accession>A0A540KUQ5</accession>
<evidence type="ECO:0000256" key="11">
    <source>
        <dbReference type="SAM" id="Phobius"/>
    </source>
</evidence>
<dbReference type="PANTHER" id="PTHR48040:SF42">
    <property type="entry name" value="ABC TRANSPORTER DOMAIN-CONTAINING PROTEIN"/>
    <property type="match status" value="1"/>
</dbReference>
<evidence type="ECO:0000256" key="6">
    <source>
        <dbReference type="ARBA" id="ARBA00022741"/>
    </source>
</evidence>
<dbReference type="EMBL" id="VIEB01000946">
    <property type="protein sequence ID" value="TQD77722.1"/>
    <property type="molecule type" value="Genomic_DNA"/>
</dbReference>
<dbReference type="Pfam" id="PF01061">
    <property type="entry name" value="ABC2_membrane"/>
    <property type="match status" value="2"/>
</dbReference>
<dbReference type="Pfam" id="PF19055">
    <property type="entry name" value="ABC2_membrane_7"/>
    <property type="match status" value="1"/>
</dbReference>
<dbReference type="STRING" id="106549.A0A540KUQ5"/>
<evidence type="ECO:0000256" key="1">
    <source>
        <dbReference type="ARBA" id="ARBA00004141"/>
    </source>
</evidence>
<feature type="region of interest" description="Disordered" evidence="10">
    <location>
        <begin position="1"/>
        <end position="31"/>
    </location>
</feature>
<feature type="region of interest" description="Disordered" evidence="10">
    <location>
        <begin position="824"/>
        <end position="850"/>
    </location>
</feature>
<comment type="similarity">
    <text evidence="2">Belongs to the ABC transporter superfamily. ABCG family. PDR (TC 3.A.1.205) subfamily.</text>
</comment>
<feature type="transmembrane region" description="Helical" evidence="11">
    <location>
        <begin position="1325"/>
        <end position="1349"/>
    </location>
</feature>
<dbReference type="GO" id="GO:0016020">
    <property type="term" value="C:membrane"/>
    <property type="evidence" value="ECO:0007669"/>
    <property type="project" value="UniProtKB-SubCell"/>
</dbReference>
<dbReference type="FunFam" id="3.40.50.300:FF:000179">
    <property type="entry name" value="ABC transporter G family member 34"/>
    <property type="match status" value="1"/>
</dbReference>
<feature type="transmembrane region" description="Helical" evidence="11">
    <location>
        <begin position="1242"/>
        <end position="1270"/>
    </location>
</feature>
<reference evidence="13 14" key="1">
    <citation type="journal article" date="2019" name="G3 (Bethesda)">
        <title>Sequencing of a Wild Apple (Malus baccata) Genome Unravels the Differences Between Cultivated and Wild Apple Species Regarding Disease Resistance and Cold Tolerance.</title>
        <authorList>
            <person name="Chen X."/>
        </authorList>
    </citation>
    <scope>NUCLEOTIDE SEQUENCE [LARGE SCALE GENOMIC DNA]</scope>
    <source>
        <strain evidence="14">cv. Shandingzi</strain>
        <tissue evidence="13">Leaves</tissue>
    </source>
</reference>
<dbReference type="PROSITE" id="PS50893">
    <property type="entry name" value="ABC_TRANSPORTER_2"/>
    <property type="match status" value="2"/>
</dbReference>
<feature type="domain" description="ABC transporter" evidence="12">
    <location>
        <begin position="136"/>
        <end position="458"/>
    </location>
</feature>
<keyword evidence="7" id="KW-0067">ATP-binding</keyword>
<evidence type="ECO:0000256" key="8">
    <source>
        <dbReference type="ARBA" id="ARBA00022989"/>
    </source>
</evidence>
<evidence type="ECO:0000259" key="12">
    <source>
        <dbReference type="PROSITE" id="PS50893"/>
    </source>
</evidence>
<keyword evidence="9 11" id="KW-0472">Membrane</keyword>
<feature type="transmembrane region" description="Helical" evidence="11">
    <location>
        <begin position="1355"/>
        <end position="1374"/>
    </location>
</feature>
<evidence type="ECO:0000256" key="10">
    <source>
        <dbReference type="SAM" id="MobiDB-lite"/>
    </source>
</evidence>
<evidence type="ECO:0000256" key="7">
    <source>
        <dbReference type="ARBA" id="ARBA00022840"/>
    </source>
</evidence>
<keyword evidence="8 11" id="KW-1133">Transmembrane helix</keyword>
<feature type="transmembrane region" description="Helical" evidence="11">
    <location>
        <begin position="554"/>
        <end position="575"/>
    </location>
</feature>
<organism evidence="13 14">
    <name type="scientific">Malus baccata</name>
    <name type="common">Siberian crab apple</name>
    <name type="synonym">Pyrus baccata</name>
    <dbReference type="NCBI Taxonomy" id="106549"/>
    <lineage>
        <taxon>Eukaryota</taxon>
        <taxon>Viridiplantae</taxon>
        <taxon>Streptophyta</taxon>
        <taxon>Embryophyta</taxon>
        <taxon>Tracheophyta</taxon>
        <taxon>Spermatophyta</taxon>
        <taxon>Magnoliopsida</taxon>
        <taxon>eudicotyledons</taxon>
        <taxon>Gunneridae</taxon>
        <taxon>Pentapetalae</taxon>
        <taxon>rosids</taxon>
        <taxon>fabids</taxon>
        <taxon>Rosales</taxon>
        <taxon>Rosaceae</taxon>
        <taxon>Amygdaloideae</taxon>
        <taxon>Maleae</taxon>
        <taxon>Malus</taxon>
    </lineage>
</organism>
<protein>
    <recommendedName>
        <fullName evidence="12">ABC transporter domain-containing protein</fullName>
    </recommendedName>
</protein>
<feature type="transmembrane region" description="Helical" evidence="11">
    <location>
        <begin position="590"/>
        <end position="613"/>
    </location>
</feature>
<dbReference type="GO" id="GO:0140359">
    <property type="term" value="F:ABC-type transporter activity"/>
    <property type="evidence" value="ECO:0007669"/>
    <property type="project" value="InterPro"/>
</dbReference>
<feature type="domain" description="ABC transporter" evidence="12">
    <location>
        <begin position="875"/>
        <end position="1118"/>
    </location>
</feature>
<evidence type="ECO:0000256" key="9">
    <source>
        <dbReference type="ARBA" id="ARBA00023136"/>
    </source>
</evidence>
<dbReference type="InterPro" id="IPR043926">
    <property type="entry name" value="ABCG_dom"/>
</dbReference>
<keyword evidence="4 11" id="KW-0812">Transmembrane</keyword>
<dbReference type="InterPro" id="IPR027417">
    <property type="entry name" value="P-loop_NTPase"/>
</dbReference>
<dbReference type="SMART" id="SM00382">
    <property type="entry name" value="AAA"/>
    <property type="match status" value="1"/>
</dbReference>
<dbReference type="InterPro" id="IPR003593">
    <property type="entry name" value="AAA+_ATPase"/>
</dbReference>
<dbReference type="InterPro" id="IPR013581">
    <property type="entry name" value="PDR_assoc"/>
</dbReference>
<gene>
    <name evidence="13" type="ORF">C1H46_036746</name>
</gene>
<feature type="transmembrane region" description="Helical" evidence="11">
    <location>
        <begin position="1212"/>
        <end position="1230"/>
    </location>
</feature>
<sequence length="1585" mass="179490">MAAALAEDDMARSTSQRSWGPGSERSWASTSFREVWQAPPDVFNRSRRQDDEEELRWAAIQRLPTYDRLKRGMLRQVLDNGKVVTDEVDVTRLGMQDKKQLMESILKVVEDDNEKFLRRLRDRTDRVGIEIPKIEVRYENLSIEGDVYVGSRALPTLLSATLNTIESVLGLIKLAPSKKRKIQILKDVSGIVRPSSYVLGMGGRTPDLECMGECSRQLTDMIIFQDDPTFGSSRCRQNNLVSGKITYCGHELNEFVPKRTCAYISQHDLHHGEMTVRETLDFSARCLGVGTRYQMLAELSRREKEAGIKPDPEIDAFMKATSVSGQKTSLVTDYVLKILGLDICADIMVGNDMRRGISGGQKKRVTTGEMLVGPAKVLLMDEISTGLDSSTTFQICRYTRQLVHIMDVTMVISLLQPAPETFELFDDLILLSEGQIVYQGPRESVLEFFEHVGFKCPERKGVADFLQEVTSKKDQEQYWLKKSQPYRYISVPEFVEAFSSFWSGQQLAADLGVPYDKSRSHPAALVTDKYGISNWELFKACFSREWLLMKRNSFVYIFKTTQIAIMSLIAFTVFLRTEMPVGTIQNGGKFFGALFFSLMNVMLNGMAELGMTVFRLPVFFKQRDFLFYPAWAFGLPIWVLRIPLSFVESGIWIILTYYTIGFAPSASRFFKQFLAFLGIHQMALSLFRLIAALGRTQVVASTLGTFTLLMAFVLGGFIVAKNDLEPWMLWGYYISPMMYGQNAIVMNEFLDKRWSAPNTDPRINATTVGKVLLKSRGFFTDEYWFWICIGALFGFSLLFNILFIAALTFLNPLGDAKAVIADDESEGKRRKSLNEEMTAKSSSEIAGASDHAPKEGMVLPFQPLSLAFNHVNYFVDMPPEMKTHGVEEDRLQLLRDVSGAFRPGILTALVGVSGAGKTTLMDVLAGRKTGGYIEGTINISGYPKNQETFARVCGYCEQNDIHSPHVTVYESLVYSAWLRLASDVNTQTRKMFIEEVMGLVELNPIRNSLVGLPGLDGLSTEQRKRLTIAVELVANPSIIFMDEPTSGLDARAAAIAMRTVRNTVDTGRTVVCTIHQPSIDIFESFDELLLMKRGGQVIYAGPLGRHSHKLVEYFEVIPGVPKIKDGYNPATWMLEVTAPAVETQLDVDFADIYQNSSLYQRNQELIKELSTPAPGSKDLYFPTKYSQPFPVQCKACFWKMHWSYWRNPQYNAIRFFMTIVIGVLFGLIFWQKGQQTAQQQDLMNLLGAMYAAVFFLGTTNASVVRFVVAIERTVFYRERAAGMYSELPYAFAQVAIETVYLAIQTFIYTLLLFSMIGFEWKVEKFLWFYYYILMCFIYFTMYGMMVVALTPGHQIAVIVMPFFLSFWNLFSGFLIPRPQIPIWWRWYYWASPVAWTLYGLVTSQVGDKNADLILPGYGTMPLKKFLKDDFGFEYDFLPAVAAAHVGWIWLRLFPTNARSFLLIFWVHEEDNVCVETADGIKHCRLIVVHAGLEKDKDVKQQLAFLKARDTRVPKIEALSGRKNVWDIPKELIEKPIVVVSGHHAKLNIEGLRLIIDEGGGMAERPVAAVVLPSMKIVFDIDALTN</sequence>
<dbReference type="Pfam" id="PF14510">
    <property type="entry name" value="ABC_trans_N"/>
    <property type="match status" value="1"/>
</dbReference>
<dbReference type="InterPro" id="IPR013525">
    <property type="entry name" value="ABC2_TM"/>
</dbReference>
<feature type="transmembrane region" description="Helical" evidence="11">
    <location>
        <begin position="625"/>
        <end position="644"/>
    </location>
</feature>
<dbReference type="PANTHER" id="PTHR48040">
    <property type="entry name" value="PLEIOTROPIC DRUG RESISTANCE PROTEIN 1-LIKE ISOFORM X1"/>
    <property type="match status" value="1"/>
</dbReference>
<feature type="transmembrane region" description="Helical" evidence="11">
    <location>
        <begin position="1290"/>
        <end position="1313"/>
    </location>
</feature>
<keyword evidence="3" id="KW-0813">Transport</keyword>
<feature type="transmembrane region" description="Helical" evidence="11">
    <location>
        <begin position="673"/>
        <end position="693"/>
    </location>
</feature>